<name>A0A238WNE5_9FLAO</name>
<evidence type="ECO:0000256" key="1">
    <source>
        <dbReference type="SAM" id="Phobius"/>
    </source>
</evidence>
<accession>A0A238WNE5</accession>
<keyword evidence="1" id="KW-0812">Transmembrane</keyword>
<keyword evidence="1" id="KW-1133">Transmembrane helix</keyword>
<reference evidence="2 3" key="1">
    <citation type="submission" date="2017-06" db="EMBL/GenBank/DDBJ databases">
        <authorList>
            <person name="Kim H.J."/>
            <person name="Triplett B.A."/>
        </authorList>
    </citation>
    <scope>NUCLEOTIDE SEQUENCE [LARGE SCALE GENOMIC DNA]</scope>
    <source>
        <strain evidence="2 3">DSM 29150</strain>
    </source>
</reference>
<feature type="transmembrane region" description="Helical" evidence="1">
    <location>
        <begin position="121"/>
        <end position="137"/>
    </location>
</feature>
<dbReference type="OrthoDB" id="982493at2"/>
<gene>
    <name evidence="2" type="ORF">SAMN06265371_103392</name>
</gene>
<proteinExistence type="predicted"/>
<dbReference type="NCBIfam" id="TIGR04127">
    <property type="entry name" value="flavo_near_exo"/>
    <property type="match status" value="1"/>
</dbReference>
<dbReference type="InterPro" id="IPR026414">
    <property type="entry name" value="ExosoTase_F-assoc_memb"/>
</dbReference>
<keyword evidence="1" id="KW-0472">Membrane</keyword>
<evidence type="ECO:0000313" key="3">
    <source>
        <dbReference type="Proteomes" id="UP000198384"/>
    </source>
</evidence>
<feature type="transmembrane region" description="Helical" evidence="1">
    <location>
        <begin position="50"/>
        <end position="76"/>
    </location>
</feature>
<dbReference type="RefSeq" id="WP_089381121.1">
    <property type="nucleotide sequence ID" value="NZ_FZNT01000003.1"/>
</dbReference>
<protein>
    <submittedName>
        <fullName evidence="2">Exosortase F-associated protein</fullName>
    </submittedName>
</protein>
<feature type="transmembrane region" description="Helical" evidence="1">
    <location>
        <begin position="88"/>
        <end position="109"/>
    </location>
</feature>
<dbReference type="EMBL" id="FZNT01000003">
    <property type="protein sequence ID" value="SNR47843.1"/>
    <property type="molecule type" value="Genomic_DNA"/>
</dbReference>
<sequence length="144" mass="17246">MKKIVSIILIIVLLLVLVGIRAVVAPLFYDPLKDYFKNDYLYTSIPTIEFGVYFLHLFFRYVLNTLVSLAIIYVAFRNLKLIHFAIQFYLIVFVFLVVVLFLLLKFQFIDGYLLLFYVRRFLIHPLFVFILLPAFYYQKIRLKN</sequence>
<dbReference type="AlphaFoldDB" id="A0A238WNE5"/>
<evidence type="ECO:0000313" key="2">
    <source>
        <dbReference type="EMBL" id="SNR47843.1"/>
    </source>
</evidence>
<keyword evidence="3" id="KW-1185">Reference proteome</keyword>
<organism evidence="2 3">
    <name type="scientific">Lutibacter agarilyticus</name>
    <dbReference type="NCBI Taxonomy" id="1109740"/>
    <lineage>
        <taxon>Bacteria</taxon>
        <taxon>Pseudomonadati</taxon>
        <taxon>Bacteroidota</taxon>
        <taxon>Flavobacteriia</taxon>
        <taxon>Flavobacteriales</taxon>
        <taxon>Flavobacteriaceae</taxon>
        <taxon>Lutibacter</taxon>
    </lineage>
</organism>
<dbReference type="Proteomes" id="UP000198384">
    <property type="component" value="Unassembled WGS sequence"/>
</dbReference>